<dbReference type="AlphaFoldDB" id="A0A0D6JGC1"/>
<gene>
    <name evidence="1" type="ORF">YBN1229_v1_2128</name>
</gene>
<name>A0A0D6JGC1_9HYPH</name>
<keyword evidence="2" id="KW-1185">Reference proteome</keyword>
<dbReference type="EMBL" id="LN829119">
    <property type="protein sequence ID" value="CPR19360.1"/>
    <property type="molecule type" value="Genomic_DNA"/>
</dbReference>
<proteinExistence type="predicted"/>
<reference evidence="2" key="1">
    <citation type="submission" date="2015-02" db="EMBL/GenBank/DDBJ databases">
        <authorList>
            <person name="Chooi Y.-H."/>
        </authorList>
    </citation>
    <scope>NUCLEOTIDE SEQUENCE [LARGE SCALE GENOMIC DNA]</scope>
    <source>
        <strain evidence="2">strain Y</strain>
    </source>
</reference>
<accession>A0A0D6JGC1</accession>
<dbReference type="KEGG" id="fiy:BN1229_v1_2128"/>
<dbReference type="Proteomes" id="UP000033187">
    <property type="component" value="Chromosome 1"/>
</dbReference>
<evidence type="ECO:0000313" key="1">
    <source>
        <dbReference type="EMBL" id="CPR19360.1"/>
    </source>
</evidence>
<protein>
    <submittedName>
        <fullName evidence="1">Uncharacterized protein</fullName>
    </submittedName>
</protein>
<sequence>MSKKPCPLMTFRMHGKELGEQPTKPLDIDKAAVFLIRKFGEDSASVAYSRAYCCRCRGDNNAAQEWNAVLNRIVALLFSPREGPLH</sequence>
<organism evidence="1 2">
    <name type="scientific">Candidatus Filomicrobium marinum</name>
    <dbReference type="NCBI Taxonomy" id="1608628"/>
    <lineage>
        <taxon>Bacteria</taxon>
        <taxon>Pseudomonadati</taxon>
        <taxon>Pseudomonadota</taxon>
        <taxon>Alphaproteobacteria</taxon>
        <taxon>Hyphomicrobiales</taxon>
        <taxon>Hyphomicrobiaceae</taxon>
        <taxon>Filomicrobium</taxon>
    </lineage>
</organism>
<evidence type="ECO:0000313" key="2">
    <source>
        <dbReference type="Proteomes" id="UP000033187"/>
    </source>
</evidence>
<dbReference type="KEGG" id="fil:BN1229_v1_2128"/>